<dbReference type="GO" id="GO:0046872">
    <property type="term" value="F:metal ion binding"/>
    <property type="evidence" value="ECO:0007669"/>
    <property type="project" value="UniProtKB-KW"/>
</dbReference>
<keyword evidence="13" id="KW-0152">Cholesterol biosynthesis</keyword>
<evidence type="ECO:0000256" key="1">
    <source>
        <dbReference type="ARBA" id="ARBA00001946"/>
    </source>
</evidence>
<dbReference type="Pfam" id="PF00348">
    <property type="entry name" value="polyprenyl_synt"/>
    <property type="match status" value="1"/>
</dbReference>
<evidence type="ECO:0000256" key="17">
    <source>
        <dbReference type="ARBA" id="ARBA00023098"/>
    </source>
</evidence>
<dbReference type="PROSITE" id="PS00723">
    <property type="entry name" value="POLYPRENYL_SYNTHASE_1"/>
    <property type="match status" value="1"/>
</dbReference>
<keyword evidence="13" id="KW-0756">Sterol biosynthesis</keyword>
<keyword evidence="31" id="KW-1185">Reference proteome</keyword>
<comment type="cofactor">
    <cofactor evidence="1">
        <name>Mg(2+)</name>
        <dbReference type="ChEBI" id="CHEBI:18420"/>
    </cofactor>
</comment>
<dbReference type="PANTHER" id="PTHR11525:SF0">
    <property type="entry name" value="FARNESYL PYROPHOSPHATE SYNTHASE"/>
    <property type="match status" value="1"/>
</dbReference>
<keyword evidence="17" id="KW-0443">Lipid metabolism</keyword>
<dbReference type="FunFam" id="1.10.600.10:FF:000052">
    <property type="entry name" value="Farnesyl pyrophosphate synthase"/>
    <property type="match status" value="1"/>
</dbReference>
<dbReference type="AlphaFoldDB" id="A0AAD9MSF7"/>
<reference evidence="30" key="1">
    <citation type="journal article" date="2023" name="Mol. Biol. Evol.">
        <title>Third-Generation Sequencing Reveals the Adaptive Role of the Epigenome in Three Deep-Sea Polychaetes.</title>
        <authorList>
            <person name="Perez M."/>
            <person name="Aroh O."/>
            <person name="Sun Y."/>
            <person name="Lan Y."/>
            <person name="Juniper S.K."/>
            <person name="Young C.R."/>
            <person name="Angers B."/>
            <person name="Qian P.Y."/>
        </authorList>
    </citation>
    <scope>NUCLEOTIDE SEQUENCE</scope>
    <source>
        <strain evidence="30">P08H-3</strain>
    </source>
</reference>
<keyword evidence="10" id="KW-0153">Cholesterol metabolism</keyword>
<dbReference type="GO" id="GO:0005777">
    <property type="term" value="C:peroxisome"/>
    <property type="evidence" value="ECO:0007669"/>
    <property type="project" value="UniProtKB-ARBA"/>
</dbReference>
<keyword evidence="16" id="KW-0007">Acetylation</keyword>
<organism evidence="30 31">
    <name type="scientific">Paralvinella palmiformis</name>
    <dbReference type="NCBI Taxonomy" id="53620"/>
    <lineage>
        <taxon>Eukaryota</taxon>
        <taxon>Metazoa</taxon>
        <taxon>Spiralia</taxon>
        <taxon>Lophotrochozoa</taxon>
        <taxon>Annelida</taxon>
        <taxon>Polychaeta</taxon>
        <taxon>Sedentaria</taxon>
        <taxon>Canalipalpata</taxon>
        <taxon>Terebellida</taxon>
        <taxon>Terebelliformia</taxon>
        <taxon>Alvinellidae</taxon>
        <taxon>Paralvinella</taxon>
    </lineage>
</organism>
<evidence type="ECO:0000256" key="6">
    <source>
        <dbReference type="ARBA" id="ARBA00012439"/>
    </source>
</evidence>
<evidence type="ECO:0000256" key="25">
    <source>
        <dbReference type="ARBA" id="ARBA00034546"/>
    </source>
</evidence>
<evidence type="ECO:0000256" key="19">
    <source>
        <dbReference type="ARBA" id="ARBA00023221"/>
    </source>
</evidence>
<evidence type="ECO:0000256" key="5">
    <source>
        <dbReference type="ARBA" id="ARBA00006706"/>
    </source>
</evidence>
<evidence type="ECO:0000256" key="16">
    <source>
        <dbReference type="ARBA" id="ARBA00022990"/>
    </source>
</evidence>
<dbReference type="PANTHER" id="PTHR11525">
    <property type="entry name" value="FARNESYL-PYROPHOSPHATE SYNTHETASE"/>
    <property type="match status" value="1"/>
</dbReference>
<comment type="pathway">
    <text evidence="4">Isoprenoid biosynthesis; farnesyl diphosphate biosynthesis; farnesyl diphosphate from geranyl diphosphate and isopentenyl diphosphate: step 1/1.</text>
</comment>
<evidence type="ECO:0000256" key="3">
    <source>
        <dbReference type="ARBA" id="ARBA00004932"/>
    </source>
</evidence>
<evidence type="ECO:0000256" key="10">
    <source>
        <dbReference type="ARBA" id="ARBA00022548"/>
    </source>
</evidence>
<keyword evidence="20" id="KW-0379">Hydroxylation</keyword>
<evidence type="ECO:0000256" key="27">
    <source>
        <dbReference type="ARBA" id="ARBA00049399"/>
    </source>
</evidence>
<dbReference type="PROSITE" id="PS00444">
    <property type="entry name" value="POLYPRENYL_SYNTHASE_2"/>
    <property type="match status" value="1"/>
</dbReference>
<dbReference type="Gene3D" id="1.10.600.10">
    <property type="entry name" value="Farnesyl Diphosphate Synthase"/>
    <property type="match status" value="1"/>
</dbReference>
<evidence type="ECO:0000256" key="20">
    <source>
        <dbReference type="ARBA" id="ARBA00023278"/>
    </source>
</evidence>
<proteinExistence type="inferred from homology"/>
<evidence type="ECO:0000313" key="30">
    <source>
        <dbReference type="EMBL" id="KAK2144097.1"/>
    </source>
</evidence>
<evidence type="ECO:0000256" key="26">
    <source>
        <dbReference type="ARBA" id="ARBA00049291"/>
    </source>
</evidence>
<evidence type="ECO:0000256" key="22">
    <source>
        <dbReference type="ARBA" id="ARBA00032424"/>
    </source>
</evidence>
<evidence type="ECO:0000256" key="8">
    <source>
        <dbReference type="ARBA" id="ARBA00022490"/>
    </source>
</evidence>
<evidence type="ECO:0000256" key="24">
    <source>
        <dbReference type="ARBA" id="ARBA00032873"/>
    </source>
</evidence>
<dbReference type="SUPFAM" id="SSF48576">
    <property type="entry name" value="Terpenoid synthases"/>
    <property type="match status" value="1"/>
</dbReference>
<comment type="subcellular location">
    <subcellularLocation>
        <location evidence="2">Cytoplasm</location>
    </subcellularLocation>
</comment>
<keyword evidence="19" id="KW-0753">Steroid metabolism</keyword>
<keyword evidence="11 29" id="KW-0808">Transferase</keyword>
<evidence type="ECO:0000256" key="23">
    <source>
        <dbReference type="ARBA" id="ARBA00032448"/>
    </source>
</evidence>
<evidence type="ECO:0000256" key="11">
    <source>
        <dbReference type="ARBA" id="ARBA00022679"/>
    </source>
</evidence>
<dbReference type="EMBL" id="JAODUP010000785">
    <property type="protein sequence ID" value="KAK2144097.1"/>
    <property type="molecule type" value="Genomic_DNA"/>
</dbReference>
<dbReference type="CDD" id="cd00685">
    <property type="entry name" value="Trans_IPPS_HT"/>
    <property type="match status" value="1"/>
</dbReference>
<dbReference type="InterPro" id="IPR000092">
    <property type="entry name" value="Polyprenyl_synt"/>
</dbReference>
<keyword evidence="8" id="KW-0963">Cytoplasm</keyword>
<keyword evidence="9" id="KW-0444">Lipid biosynthesis</keyword>
<dbReference type="GO" id="GO:0045337">
    <property type="term" value="P:farnesyl diphosphate biosynthetic process"/>
    <property type="evidence" value="ECO:0007669"/>
    <property type="project" value="TreeGrafter"/>
</dbReference>
<evidence type="ECO:0000256" key="9">
    <source>
        <dbReference type="ARBA" id="ARBA00022516"/>
    </source>
</evidence>
<dbReference type="InterPro" id="IPR033749">
    <property type="entry name" value="Polyprenyl_synt_CS"/>
</dbReference>
<comment type="catalytic activity">
    <reaction evidence="26">
        <text>isopentenyl diphosphate + dimethylallyl diphosphate = (2E)-geranyl diphosphate + diphosphate</text>
        <dbReference type="Rhea" id="RHEA:22408"/>
        <dbReference type="ChEBI" id="CHEBI:33019"/>
        <dbReference type="ChEBI" id="CHEBI:57623"/>
        <dbReference type="ChEBI" id="CHEBI:58057"/>
        <dbReference type="ChEBI" id="CHEBI:128769"/>
        <dbReference type="EC" id="2.5.1.1"/>
    </reaction>
</comment>
<keyword evidence="15" id="KW-0752">Steroid biosynthesis</keyword>
<dbReference type="InterPro" id="IPR039702">
    <property type="entry name" value="FPS1-like"/>
</dbReference>
<dbReference type="InterPro" id="IPR008949">
    <property type="entry name" value="Isoprenoid_synthase_dom_sf"/>
</dbReference>
<comment type="caution">
    <text evidence="30">The sequence shown here is derived from an EMBL/GenBank/DDBJ whole genome shotgun (WGS) entry which is preliminary data.</text>
</comment>
<gene>
    <name evidence="30" type="ORF">LSH36_785g01038</name>
</gene>
<keyword evidence="18" id="KW-1207">Sterol metabolism</keyword>
<sequence length="371" mass="42992">MGDSTSPLKKKTCSSTDLELFDEVFPKLVSDIVENGLQQSEVKDALSWFKKVCEYNVPFGKKNRGLTVVHSYKYLASKVTENELQQARILGWCVELVSNHYYHTCIGMKISQLQAFFLITDDIMDDSITRRGQPCWYRKPGVGMIAINDALFLESAIYTILKKYFSDKPYYVSIMELFHETTLQTIIGQNLDLMMAPTDHVDFTHYTLDGYRAIVKWKTAFYSFYLPVALAMYMVGIDDAENHKNAKEILLKMGEYFQIQDDYLDCFCDPKVTGKVGTDIEDNKCGWLVVQALMRCNDEQRKFLEANYAQKDSSKVAKVKELYKELKLQELYHQYEEESYKQIMQLTDTLSGNLPKEMFTAYANKIFRRGK</sequence>
<dbReference type="Proteomes" id="UP001208570">
    <property type="component" value="Unassembled WGS sequence"/>
</dbReference>
<dbReference type="SFLD" id="SFLDS00005">
    <property type="entry name" value="Isoprenoid_Synthase_Type_I"/>
    <property type="match status" value="1"/>
</dbReference>
<keyword evidence="12" id="KW-0479">Metal-binding</keyword>
<dbReference type="GO" id="GO:0004337">
    <property type="term" value="F:(2E,6E)-farnesyl diphosphate synthase activity"/>
    <property type="evidence" value="ECO:0007669"/>
    <property type="project" value="UniProtKB-EC"/>
</dbReference>
<dbReference type="EC" id="2.5.1.10" evidence="6"/>
<comment type="similarity">
    <text evidence="5 29">Belongs to the FPP/GGPP synthase family.</text>
</comment>
<keyword evidence="14" id="KW-0460">Magnesium</keyword>
<evidence type="ECO:0000256" key="13">
    <source>
        <dbReference type="ARBA" id="ARBA00022778"/>
    </source>
</evidence>
<dbReference type="GO" id="GO:0005759">
    <property type="term" value="C:mitochondrial matrix"/>
    <property type="evidence" value="ECO:0007669"/>
    <property type="project" value="UniProtKB-ARBA"/>
</dbReference>
<comment type="function">
    <text evidence="28">Key enzyme in isoprenoid biosynthesis which catalyzes the formation of farnesyl diphosphate (FPP), a precursor for several classes of essential metabolites including sterols, dolichols, carotenoids, and ubiquinones. FPP also serves as substrate for protein farnesylation and geranylgeranylation. Catalyzes the sequential condensation of isopentenyl pyrophosphate with the allylic pyrophosphates, dimethylallyl pyrophosphate, and then with the resultant geranylpyrophosphate to the ultimate product farnesyl pyrophosphate.</text>
</comment>
<comment type="catalytic activity">
    <reaction evidence="27">
        <text>isopentenyl diphosphate + (2E)-geranyl diphosphate = (2E,6E)-farnesyl diphosphate + diphosphate</text>
        <dbReference type="Rhea" id="RHEA:19361"/>
        <dbReference type="ChEBI" id="CHEBI:33019"/>
        <dbReference type="ChEBI" id="CHEBI:58057"/>
        <dbReference type="ChEBI" id="CHEBI:128769"/>
        <dbReference type="ChEBI" id="CHEBI:175763"/>
        <dbReference type="EC" id="2.5.1.10"/>
    </reaction>
</comment>
<evidence type="ECO:0000256" key="2">
    <source>
        <dbReference type="ARBA" id="ARBA00004496"/>
    </source>
</evidence>
<name>A0AAD9MSF7_9ANNE</name>
<evidence type="ECO:0000256" key="14">
    <source>
        <dbReference type="ARBA" id="ARBA00022842"/>
    </source>
</evidence>
<evidence type="ECO:0000256" key="4">
    <source>
        <dbReference type="ARBA" id="ARBA00005035"/>
    </source>
</evidence>
<dbReference type="SFLD" id="SFLDG01017">
    <property type="entry name" value="Polyprenyl_Transferase_Like"/>
    <property type="match status" value="1"/>
</dbReference>
<evidence type="ECO:0000313" key="31">
    <source>
        <dbReference type="Proteomes" id="UP001208570"/>
    </source>
</evidence>
<comment type="pathway">
    <text evidence="3">Isoprenoid biosynthesis; geranyl diphosphate biosynthesis; geranyl diphosphate from dimethylallyl diphosphate and isopentenyl diphosphate: step 1/1.</text>
</comment>
<evidence type="ECO:0000256" key="18">
    <source>
        <dbReference type="ARBA" id="ARBA00023166"/>
    </source>
</evidence>
<evidence type="ECO:0000256" key="15">
    <source>
        <dbReference type="ARBA" id="ARBA00022955"/>
    </source>
</evidence>
<evidence type="ECO:0000256" key="28">
    <source>
        <dbReference type="ARBA" id="ARBA00053104"/>
    </source>
</evidence>
<evidence type="ECO:0000256" key="21">
    <source>
        <dbReference type="ARBA" id="ARBA00032380"/>
    </source>
</evidence>
<protein>
    <recommendedName>
        <fullName evidence="25">Farnesyl pyrophosphate synthase</fullName>
        <ecNumber evidence="7">2.5.1.1</ecNumber>
        <ecNumber evidence="6">2.5.1.10</ecNumber>
    </recommendedName>
    <alternativeName>
        <fullName evidence="24">(2E,6E)-farnesyl diphosphate synthase</fullName>
    </alternativeName>
    <alternativeName>
        <fullName evidence="23">Dimethylallyltranstransferase</fullName>
    </alternativeName>
    <alternativeName>
        <fullName evidence="22">Farnesyl diphosphate synthase</fullName>
    </alternativeName>
    <alternativeName>
        <fullName evidence="21">Geranyltranstransferase</fullName>
    </alternativeName>
</protein>
<dbReference type="GO" id="GO:0004161">
    <property type="term" value="F:dimethylallyltranstransferase activity"/>
    <property type="evidence" value="ECO:0007669"/>
    <property type="project" value="UniProtKB-EC"/>
</dbReference>
<evidence type="ECO:0000256" key="29">
    <source>
        <dbReference type="RuleBase" id="RU004466"/>
    </source>
</evidence>
<evidence type="ECO:0000256" key="12">
    <source>
        <dbReference type="ARBA" id="ARBA00022723"/>
    </source>
</evidence>
<dbReference type="EC" id="2.5.1.1" evidence="7"/>
<dbReference type="GO" id="GO:0006695">
    <property type="term" value="P:cholesterol biosynthetic process"/>
    <property type="evidence" value="ECO:0007669"/>
    <property type="project" value="UniProtKB-KW"/>
</dbReference>
<accession>A0AAD9MSF7</accession>
<evidence type="ECO:0000256" key="7">
    <source>
        <dbReference type="ARBA" id="ARBA00012833"/>
    </source>
</evidence>